<reference evidence="3" key="2">
    <citation type="submission" date="2013-07" db="EMBL/GenBank/DDBJ databases">
        <authorList>
            <consortium name="The Broad Institute Genome Sequencing Platform"/>
            <person name="Cuomo C."/>
            <person name="Litvintseva A."/>
            <person name="Chen Y."/>
            <person name="Heitman J."/>
            <person name="Sun S."/>
            <person name="Springer D."/>
            <person name="Dromer F."/>
            <person name="Young S.K."/>
            <person name="Zeng Q."/>
            <person name="Gargeya S."/>
            <person name="Fitzgerald M."/>
            <person name="Abouelleil A."/>
            <person name="Alvarado L."/>
            <person name="Berlin A.M."/>
            <person name="Chapman S.B."/>
            <person name="Dewar J."/>
            <person name="Goldberg J."/>
            <person name="Griggs A."/>
            <person name="Gujja S."/>
            <person name="Hansen M."/>
            <person name="Howarth C."/>
            <person name="Imamovic A."/>
            <person name="Larimer J."/>
            <person name="McCowan C."/>
            <person name="Murphy C."/>
            <person name="Pearson M."/>
            <person name="Priest M."/>
            <person name="Roberts A."/>
            <person name="Saif S."/>
            <person name="Shea T."/>
            <person name="Sykes S."/>
            <person name="Wortman J."/>
            <person name="Nusbaum C."/>
            <person name="Birren B."/>
        </authorList>
    </citation>
    <scope>NUCLEOTIDE SEQUENCE</scope>
    <source>
        <strain evidence="3">CBS 10118</strain>
    </source>
</reference>
<gene>
    <name evidence="2" type="ORF">I302_03704</name>
    <name evidence="3" type="ORF">I302_100332</name>
</gene>
<feature type="region of interest" description="Disordered" evidence="1">
    <location>
        <begin position="311"/>
        <end position="347"/>
    </location>
</feature>
<feature type="compositionally biased region" description="Basic and acidic residues" evidence="1">
    <location>
        <begin position="512"/>
        <end position="526"/>
    </location>
</feature>
<evidence type="ECO:0000313" key="4">
    <source>
        <dbReference type="Proteomes" id="UP000092730"/>
    </source>
</evidence>
<reference evidence="2" key="3">
    <citation type="submission" date="2014-01" db="EMBL/GenBank/DDBJ databases">
        <title>Evolution of pathogenesis and genome organization in the Tremellales.</title>
        <authorList>
            <person name="Cuomo C."/>
            <person name="Litvintseva A."/>
            <person name="Heitman J."/>
            <person name="Chen Y."/>
            <person name="Sun S."/>
            <person name="Springer D."/>
            <person name="Dromer F."/>
            <person name="Young S."/>
            <person name="Zeng Q."/>
            <person name="Chapman S."/>
            <person name="Gujja S."/>
            <person name="Saif S."/>
            <person name="Birren B."/>
        </authorList>
    </citation>
    <scope>NUCLEOTIDE SEQUENCE</scope>
    <source>
        <strain evidence="2">CBS 10118</strain>
    </source>
</reference>
<protein>
    <submittedName>
        <fullName evidence="2">Uncharacterized protein</fullName>
    </submittedName>
</protein>
<dbReference type="GeneID" id="30208103"/>
<organism evidence="2">
    <name type="scientific">Kwoniella bestiolae CBS 10118</name>
    <dbReference type="NCBI Taxonomy" id="1296100"/>
    <lineage>
        <taxon>Eukaryota</taxon>
        <taxon>Fungi</taxon>
        <taxon>Dikarya</taxon>
        <taxon>Basidiomycota</taxon>
        <taxon>Agaricomycotina</taxon>
        <taxon>Tremellomycetes</taxon>
        <taxon>Tremellales</taxon>
        <taxon>Cryptococcaceae</taxon>
        <taxon>Kwoniella</taxon>
    </lineage>
</organism>
<dbReference type="EMBL" id="CP144541">
    <property type="protein sequence ID" value="WVW78378.1"/>
    <property type="molecule type" value="Genomic_DNA"/>
</dbReference>
<name>A0A1B9G4Q7_9TREE</name>
<accession>A0A1B9G4Q7</accession>
<dbReference type="RefSeq" id="XP_019047097.1">
    <property type="nucleotide sequence ID" value="XM_019190349.1"/>
</dbReference>
<feature type="compositionally biased region" description="Basic residues" evidence="1">
    <location>
        <begin position="231"/>
        <end position="248"/>
    </location>
</feature>
<proteinExistence type="predicted"/>
<dbReference type="OrthoDB" id="10672903at2759"/>
<evidence type="ECO:0000313" key="2">
    <source>
        <dbReference type="EMBL" id="OCF26027.1"/>
    </source>
</evidence>
<dbReference type="AlphaFoldDB" id="A0A1B9G4Q7"/>
<reference evidence="2" key="1">
    <citation type="submission" date="2013-07" db="EMBL/GenBank/DDBJ databases">
        <title>The Genome Sequence of Cryptococcus bestiolae CBS10118.</title>
        <authorList>
            <consortium name="The Broad Institute Genome Sequencing Platform"/>
            <person name="Cuomo C."/>
            <person name="Litvintseva A."/>
            <person name="Chen Y."/>
            <person name="Heitman J."/>
            <person name="Sun S."/>
            <person name="Springer D."/>
            <person name="Dromer F."/>
            <person name="Young S.K."/>
            <person name="Zeng Q."/>
            <person name="Gargeya S."/>
            <person name="Fitzgerald M."/>
            <person name="Abouelleil A."/>
            <person name="Alvarado L."/>
            <person name="Berlin A.M."/>
            <person name="Chapman S.B."/>
            <person name="Dewar J."/>
            <person name="Goldberg J."/>
            <person name="Griggs A."/>
            <person name="Gujja S."/>
            <person name="Hansen M."/>
            <person name="Howarth C."/>
            <person name="Imamovic A."/>
            <person name="Larimer J."/>
            <person name="McCowan C."/>
            <person name="Murphy C."/>
            <person name="Pearson M."/>
            <person name="Priest M."/>
            <person name="Roberts A."/>
            <person name="Saif S."/>
            <person name="Shea T."/>
            <person name="Sykes S."/>
            <person name="Wortman J."/>
            <person name="Nusbaum C."/>
            <person name="Birren B."/>
        </authorList>
    </citation>
    <scope>NUCLEOTIDE SEQUENCE [LARGE SCALE GENOMIC DNA]</scope>
    <source>
        <strain evidence="2">CBS 10118</strain>
    </source>
</reference>
<feature type="compositionally biased region" description="Polar residues" evidence="1">
    <location>
        <begin position="219"/>
        <end position="230"/>
    </location>
</feature>
<dbReference type="EMBL" id="KI894020">
    <property type="protein sequence ID" value="OCF26027.1"/>
    <property type="molecule type" value="Genomic_DNA"/>
</dbReference>
<feature type="region of interest" description="Disordered" evidence="1">
    <location>
        <begin position="471"/>
        <end position="494"/>
    </location>
</feature>
<dbReference type="Proteomes" id="UP000092730">
    <property type="component" value="Chromosome 1"/>
</dbReference>
<evidence type="ECO:0000256" key="1">
    <source>
        <dbReference type="SAM" id="MobiDB-lite"/>
    </source>
</evidence>
<sequence>MVQTFHNLTNTLRHSLSSRSLGARFRSEDAYKQPNNSGPIDSAYGSGESVFEPDDNVSRRYSDVSSLSNNSLGTLSNSSIESLKHPMPQRVYLNPASAMDSTGVSNSVEEDDSNHSEASATDMPFGLMPFGQGRPGAGITSSGSAHTPSATAPPPPRLYEYPDDYSVLSEDSDDSSTISADSDIGHSLGRAPLEPIQESSDEQNYSAPLGPVLGRGPDYSQTSLGSSRASSLHRTHSVHGRPRSRRSSARSNSGGISQFSTQIISNIDQEIDPEVLRRISNEYWDDPYADTTVDPAEEYRKTLRERFEQQLAAQNASDQITHSPPLPVEERLDDHHSANDQATATSRSSVRSRFASFFSGFSRPSFIPHSASDMGSRLFRRYINSRPFQLPGKGRLDAWKNRHLSSRSSTISQENPRTCAEIEADMYGQITPETAREKYQNYVSQPNFSQTSGSSHIAHWISQLPNDHSAFDADEYNSESSGHSPTSEDDWFSHIKPEEPTTLQDALSEIREQRRKTDEDLAREQSQKSLYPRYWGTADEAEEQPETEDERKIRSLYSQIITLQERLSEEESRAYRF</sequence>
<feature type="region of interest" description="Disordered" evidence="1">
    <location>
        <begin position="97"/>
        <end position="261"/>
    </location>
</feature>
<feature type="compositionally biased region" description="Polar residues" evidence="1">
    <location>
        <begin position="311"/>
        <end position="322"/>
    </location>
</feature>
<feature type="region of interest" description="Disordered" evidence="1">
    <location>
        <begin position="26"/>
        <end position="83"/>
    </location>
</feature>
<evidence type="ECO:0000313" key="3">
    <source>
        <dbReference type="EMBL" id="WVW78378.1"/>
    </source>
</evidence>
<keyword evidence="4" id="KW-1185">Reference proteome</keyword>
<dbReference type="KEGG" id="kbi:30208103"/>
<feature type="compositionally biased region" description="Low complexity" evidence="1">
    <location>
        <begin position="140"/>
        <end position="150"/>
    </location>
</feature>
<feature type="compositionally biased region" description="Basic and acidic residues" evidence="1">
    <location>
        <begin position="328"/>
        <end position="338"/>
    </location>
</feature>
<feature type="compositionally biased region" description="Acidic residues" evidence="1">
    <location>
        <begin position="539"/>
        <end position="548"/>
    </location>
</feature>
<reference evidence="3" key="4">
    <citation type="submission" date="2024-02" db="EMBL/GenBank/DDBJ databases">
        <title>Comparative genomics of Cryptococcus and Kwoniella reveals pathogenesis evolution and contrasting modes of karyotype evolution via chromosome fusion or intercentromeric recombination.</title>
        <authorList>
            <person name="Coelho M.A."/>
            <person name="David-Palma M."/>
            <person name="Shea T."/>
            <person name="Bowers K."/>
            <person name="McGinley-Smith S."/>
            <person name="Mohammad A.W."/>
            <person name="Gnirke A."/>
            <person name="Yurkov A.M."/>
            <person name="Nowrousian M."/>
            <person name="Sun S."/>
            <person name="Cuomo C.A."/>
            <person name="Heitman J."/>
        </authorList>
    </citation>
    <scope>NUCLEOTIDE SEQUENCE</scope>
    <source>
        <strain evidence="3">CBS 10118</strain>
    </source>
</reference>
<feature type="region of interest" description="Disordered" evidence="1">
    <location>
        <begin position="512"/>
        <end position="551"/>
    </location>
</feature>
<feature type="compositionally biased region" description="Low complexity" evidence="1">
    <location>
        <begin position="65"/>
        <end position="79"/>
    </location>
</feature>
<dbReference type="VEuPathDB" id="FungiDB:I302_03704"/>